<dbReference type="PIRSF" id="PIRSF017082">
    <property type="entry name" value="YflP"/>
    <property type="match status" value="1"/>
</dbReference>
<organism evidence="3 4">
    <name type="scientific">Bradyrhizobium lablabi</name>
    <dbReference type="NCBI Taxonomy" id="722472"/>
    <lineage>
        <taxon>Bacteria</taxon>
        <taxon>Pseudomonadati</taxon>
        <taxon>Pseudomonadota</taxon>
        <taxon>Alphaproteobacteria</taxon>
        <taxon>Hyphomicrobiales</taxon>
        <taxon>Nitrobacteraceae</taxon>
        <taxon>Bradyrhizobium</taxon>
    </lineage>
</organism>
<dbReference type="InterPro" id="IPR005064">
    <property type="entry name" value="BUG"/>
</dbReference>
<evidence type="ECO:0000313" key="3">
    <source>
        <dbReference type="EMBL" id="KRR20400.1"/>
    </source>
</evidence>
<evidence type="ECO:0000313" key="4">
    <source>
        <dbReference type="Proteomes" id="UP000051660"/>
    </source>
</evidence>
<dbReference type="RefSeq" id="WP_057860568.1">
    <property type="nucleotide sequence ID" value="NZ_LLYB01000087.1"/>
</dbReference>
<evidence type="ECO:0000256" key="2">
    <source>
        <dbReference type="SAM" id="SignalP"/>
    </source>
</evidence>
<reference evidence="3 4" key="1">
    <citation type="submission" date="2014-03" db="EMBL/GenBank/DDBJ databases">
        <title>Bradyrhizobium valentinum sp. nov., isolated from effective nodules of Lupinus mariae-josephae, a lupine endemic of basic-lime soils in Eastern Spain.</title>
        <authorList>
            <person name="Duran D."/>
            <person name="Rey L."/>
            <person name="Navarro A."/>
            <person name="Busquets A."/>
            <person name="Imperial J."/>
            <person name="Ruiz-Argueso T."/>
        </authorList>
    </citation>
    <scope>NUCLEOTIDE SEQUENCE [LARGE SCALE GENOMIC DNA]</scope>
    <source>
        <strain evidence="3 4">CCBAU 23086</strain>
    </source>
</reference>
<dbReference type="OrthoDB" id="8248534at2"/>
<dbReference type="Proteomes" id="UP000051660">
    <property type="component" value="Unassembled WGS sequence"/>
</dbReference>
<dbReference type="InterPro" id="IPR042100">
    <property type="entry name" value="Bug_dom1"/>
</dbReference>
<comment type="similarity">
    <text evidence="1">Belongs to the UPF0065 (bug) family.</text>
</comment>
<keyword evidence="2" id="KW-0732">Signal</keyword>
<dbReference type="PANTHER" id="PTHR42928:SF5">
    <property type="entry name" value="BLR1237 PROTEIN"/>
    <property type="match status" value="1"/>
</dbReference>
<feature type="chain" id="PRO_5006444516" description="Tripartite-type tricarboxylate transporter, receptor component TctC" evidence="2">
    <location>
        <begin position="23"/>
        <end position="320"/>
    </location>
</feature>
<gene>
    <name evidence="3" type="ORF">CQ14_27065</name>
</gene>
<evidence type="ECO:0000256" key="1">
    <source>
        <dbReference type="ARBA" id="ARBA00006987"/>
    </source>
</evidence>
<accession>A0A0R3MS14</accession>
<evidence type="ECO:0008006" key="5">
    <source>
        <dbReference type="Google" id="ProtNLM"/>
    </source>
</evidence>
<dbReference type="Gene3D" id="3.40.190.10">
    <property type="entry name" value="Periplasmic binding protein-like II"/>
    <property type="match status" value="1"/>
</dbReference>
<feature type="signal peptide" evidence="2">
    <location>
        <begin position="1"/>
        <end position="22"/>
    </location>
</feature>
<sequence>MYKSIRALCVLSSLFIVQSAHAEGWPSRLIKATIPFGPGSATDVVPRLVFERLSAELGQPIVVENRAGAGGTLGTGLVAKAEPDGYSILAHSSALAIAPAIFPNLTFDATKDLSSVLMIGSSASVMIVPNERPWKSIQDFIAEAKAKPGSISFGSVGVGSAVHIAAEKFRLAAGIEATHVPYRGGPEVIADIMGGRIDLYFCPLATALPLIRQGQVKALLVSTPRRAADLPDVPTAGEVGLKAAESVSWFGVFVPSKTPRDIVERFHAVGVKVLSDPSVQASLTKLGVEPMPMKPAEIDELVKRETAANLELIKAAGIKQ</sequence>
<dbReference type="EMBL" id="LLYB01000087">
    <property type="protein sequence ID" value="KRR20400.1"/>
    <property type="molecule type" value="Genomic_DNA"/>
</dbReference>
<dbReference type="SUPFAM" id="SSF53850">
    <property type="entry name" value="Periplasmic binding protein-like II"/>
    <property type="match status" value="1"/>
</dbReference>
<dbReference type="Gene3D" id="3.40.190.150">
    <property type="entry name" value="Bordetella uptake gene, domain 1"/>
    <property type="match status" value="1"/>
</dbReference>
<dbReference type="Pfam" id="PF03401">
    <property type="entry name" value="TctC"/>
    <property type="match status" value="1"/>
</dbReference>
<protein>
    <recommendedName>
        <fullName evidence="5">Tripartite-type tricarboxylate transporter, receptor component TctC</fullName>
    </recommendedName>
</protein>
<dbReference type="AlphaFoldDB" id="A0A0R3MS14"/>
<dbReference type="PANTHER" id="PTHR42928">
    <property type="entry name" value="TRICARBOXYLATE-BINDING PROTEIN"/>
    <property type="match status" value="1"/>
</dbReference>
<name>A0A0R3MS14_9BRAD</name>
<comment type="caution">
    <text evidence="3">The sequence shown here is derived from an EMBL/GenBank/DDBJ whole genome shotgun (WGS) entry which is preliminary data.</text>
</comment>
<proteinExistence type="inferred from homology"/>